<feature type="region of interest" description="Disordered" evidence="1">
    <location>
        <begin position="1"/>
        <end position="20"/>
    </location>
</feature>
<organism evidence="2 3">
    <name type="scientific">Cryptosporangium minutisporangium</name>
    <dbReference type="NCBI Taxonomy" id="113569"/>
    <lineage>
        <taxon>Bacteria</taxon>
        <taxon>Bacillati</taxon>
        <taxon>Actinomycetota</taxon>
        <taxon>Actinomycetes</taxon>
        <taxon>Cryptosporangiales</taxon>
        <taxon>Cryptosporangiaceae</taxon>
        <taxon>Cryptosporangium</taxon>
    </lineage>
</organism>
<dbReference type="Proteomes" id="UP001501676">
    <property type="component" value="Unassembled WGS sequence"/>
</dbReference>
<evidence type="ECO:0000313" key="2">
    <source>
        <dbReference type="EMBL" id="GAA3384601.1"/>
    </source>
</evidence>
<sequence>MGDAGDAAGEPQPTSNATIRTEIQRIMAFRRIDRHRGSDRYPLPSDAGPRNGVYAAPMRRLLVWFSTFLAVLTGVSLTGCVPTDPSTSARSDEVSAAPDGRPSLVAIQHDDYKAEYVGRLPDGRQFFLTWPFAAGTGGGSRDFIALYLFDRAGRLLDAQIEELPANLSDQQFQARLDARLATLGDVVFERIEVQPFTIERFGESFGLIATFDQEADMWWVTVEPGDYMAFSEPWDSGEYDT</sequence>
<evidence type="ECO:0000256" key="1">
    <source>
        <dbReference type="SAM" id="MobiDB-lite"/>
    </source>
</evidence>
<comment type="caution">
    <text evidence="2">The sequence shown here is derived from an EMBL/GenBank/DDBJ whole genome shotgun (WGS) entry which is preliminary data.</text>
</comment>
<evidence type="ECO:0000313" key="3">
    <source>
        <dbReference type="Proteomes" id="UP001501676"/>
    </source>
</evidence>
<evidence type="ECO:0008006" key="4">
    <source>
        <dbReference type="Google" id="ProtNLM"/>
    </source>
</evidence>
<protein>
    <recommendedName>
        <fullName evidence="4">Lipoprotein</fullName>
    </recommendedName>
</protein>
<gene>
    <name evidence="2" type="ORF">GCM10020369_14940</name>
</gene>
<accession>A0ABP6ST07</accession>
<dbReference type="EMBL" id="BAAAYN010000008">
    <property type="protein sequence ID" value="GAA3384601.1"/>
    <property type="molecule type" value="Genomic_DNA"/>
</dbReference>
<reference evidence="3" key="1">
    <citation type="journal article" date="2019" name="Int. J. Syst. Evol. Microbiol.">
        <title>The Global Catalogue of Microorganisms (GCM) 10K type strain sequencing project: providing services to taxonomists for standard genome sequencing and annotation.</title>
        <authorList>
            <consortium name="The Broad Institute Genomics Platform"/>
            <consortium name="The Broad Institute Genome Sequencing Center for Infectious Disease"/>
            <person name="Wu L."/>
            <person name="Ma J."/>
        </authorList>
    </citation>
    <scope>NUCLEOTIDE SEQUENCE [LARGE SCALE GENOMIC DNA]</scope>
    <source>
        <strain evidence="3">JCM 9458</strain>
    </source>
</reference>
<name>A0ABP6ST07_9ACTN</name>
<keyword evidence="3" id="KW-1185">Reference proteome</keyword>
<proteinExistence type="predicted"/>